<evidence type="ECO:0000313" key="2">
    <source>
        <dbReference type="Proteomes" id="UP000295142"/>
    </source>
</evidence>
<dbReference type="AlphaFoldDB" id="A0A4R2KNK7"/>
<dbReference type="EMBL" id="SLWW01000004">
    <property type="protein sequence ID" value="TCO72406.1"/>
    <property type="molecule type" value="Genomic_DNA"/>
</dbReference>
<reference evidence="1 2" key="1">
    <citation type="submission" date="2019-03" db="EMBL/GenBank/DDBJ databases">
        <title>Genomic Encyclopedia of Type Strains, Phase IV (KMG-IV): sequencing the most valuable type-strain genomes for metagenomic binning, comparative biology and taxonomic classification.</title>
        <authorList>
            <person name="Goeker M."/>
        </authorList>
    </citation>
    <scope>NUCLEOTIDE SEQUENCE [LARGE SCALE GENOMIC DNA]</scope>
    <source>
        <strain evidence="1 2">DSM 4868</strain>
    </source>
</reference>
<dbReference type="Proteomes" id="UP000295142">
    <property type="component" value="Unassembled WGS sequence"/>
</dbReference>
<sequence length="141" mass="15418">MNATRARILRGVDASGHGAGQAELVMRTRHRHLRLMMDRHLALAGPAPSPSSRPPGTVDALAEDERDFVRQVVQVLETHRLAGDFEHLAVFATPPLLGRLHTEMPARLAAILIAERPRCLVHLPEAELLQAVCHDLGASEP</sequence>
<keyword evidence="2" id="KW-1185">Reference proteome</keyword>
<accession>A0A4R2KNK7</accession>
<organism evidence="1 2">
    <name type="scientific">Rhodovulum euryhalinum</name>
    <dbReference type="NCBI Taxonomy" id="35805"/>
    <lineage>
        <taxon>Bacteria</taxon>
        <taxon>Pseudomonadati</taxon>
        <taxon>Pseudomonadota</taxon>
        <taxon>Alphaproteobacteria</taxon>
        <taxon>Rhodobacterales</taxon>
        <taxon>Paracoccaceae</taxon>
        <taxon>Rhodovulum</taxon>
    </lineage>
</organism>
<name>A0A4R2KNK7_9RHOB</name>
<protein>
    <submittedName>
        <fullName evidence="1">Protein required for attachment to host cells</fullName>
    </submittedName>
</protein>
<comment type="caution">
    <text evidence="1">The sequence shown here is derived from an EMBL/GenBank/DDBJ whole genome shotgun (WGS) entry which is preliminary data.</text>
</comment>
<evidence type="ECO:0000313" key="1">
    <source>
        <dbReference type="EMBL" id="TCO72406.1"/>
    </source>
</evidence>
<dbReference type="Pfam" id="PF10116">
    <property type="entry name" value="Host_attach"/>
    <property type="match status" value="1"/>
</dbReference>
<gene>
    <name evidence="1" type="ORF">EV655_10493</name>
</gene>
<proteinExistence type="predicted"/>
<dbReference type="InterPro" id="IPR019291">
    <property type="entry name" value="Host_attachment_protein"/>
</dbReference>